<dbReference type="Pfam" id="PF21599">
    <property type="entry name" value="ZSWIM3_N"/>
    <property type="match status" value="1"/>
</dbReference>
<reference evidence="3" key="2">
    <citation type="submission" date="2021-09" db="EMBL/GenBank/DDBJ databases">
        <authorList>
            <person name="Jia N."/>
            <person name="Wang J."/>
            <person name="Shi W."/>
            <person name="Du L."/>
            <person name="Sun Y."/>
            <person name="Zhan W."/>
            <person name="Jiang J."/>
            <person name="Wang Q."/>
            <person name="Zhang B."/>
            <person name="Ji P."/>
            <person name="Sakyi L.B."/>
            <person name="Cui X."/>
            <person name="Yuan T."/>
            <person name="Jiang B."/>
            <person name="Yang W."/>
            <person name="Lam T.T.-Y."/>
            <person name="Chang Q."/>
            <person name="Ding S."/>
            <person name="Wang X."/>
            <person name="Zhu J."/>
            <person name="Ruan X."/>
            <person name="Zhao L."/>
            <person name="Wei J."/>
            <person name="Que T."/>
            <person name="Du C."/>
            <person name="Cheng J."/>
            <person name="Dai P."/>
            <person name="Han X."/>
            <person name="Huang E."/>
            <person name="Gao Y."/>
            <person name="Liu J."/>
            <person name="Shao H."/>
            <person name="Ye R."/>
            <person name="Li L."/>
            <person name="Wei W."/>
            <person name="Wang X."/>
            <person name="Wang C."/>
            <person name="Huo Q."/>
            <person name="Li W."/>
            <person name="Guo W."/>
            <person name="Chen H."/>
            <person name="Chen S."/>
            <person name="Zhou L."/>
            <person name="Zhou L."/>
            <person name="Ni X."/>
            <person name="Tian J."/>
            <person name="Zhou Y."/>
            <person name="Sheng Y."/>
            <person name="Liu T."/>
            <person name="Pan Y."/>
            <person name="Xia L."/>
            <person name="Li J."/>
            <person name="Zhao F."/>
            <person name="Cao W."/>
        </authorList>
    </citation>
    <scope>NUCLEOTIDE SEQUENCE</scope>
    <source>
        <strain evidence="3">Rmic-2018</strain>
        <tissue evidence="3">Larvae</tissue>
    </source>
</reference>
<gene>
    <name evidence="3" type="ORF">HPB51_002741</name>
</gene>
<evidence type="ECO:0000259" key="2">
    <source>
        <dbReference type="Pfam" id="PF21599"/>
    </source>
</evidence>
<protein>
    <recommendedName>
        <fullName evidence="2">ZSWIM3 N-terminal domain-containing protein</fullName>
    </recommendedName>
</protein>
<dbReference type="AlphaFoldDB" id="A0A9J6EWI5"/>
<dbReference type="InterPro" id="IPR048325">
    <property type="entry name" value="ZSWIM3_N"/>
</dbReference>
<feature type="domain" description="ZSWIM3 N-terminal" evidence="2">
    <location>
        <begin position="44"/>
        <end position="111"/>
    </location>
</feature>
<dbReference type="EMBL" id="JABSTU010000001">
    <property type="protein sequence ID" value="KAH8038617.1"/>
    <property type="molecule type" value="Genomic_DNA"/>
</dbReference>
<keyword evidence="4" id="KW-1185">Reference proteome</keyword>
<comment type="caution">
    <text evidence="3">The sequence shown here is derived from an EMBL/GenBank/DDBJ whole genome shotgun (WGS) entry which is preliminary data.</text>
</comment>
<evidence type="ECO:0000256" key="1">
    <source>
        <dbReference type="SAM" id="MobiDB-lite"/>
    </source>
</evidence>
<feature type="compositionally biased region" description="Polar residues" evidence="1">
    <location>
        <begin position="1"/>
        <end position="18"/>
    </location>
</feature>
<dbReference type="VEuPathDB" id="VectorBase:LOC119170836"/>
<evidence type="ECO:0000313" key="4">
    <source>
        <dbReference type="Proteomes" id="UP000821866"/>
    </source>
</evidence>
<proteinExistence type="predicted"/>
<accession>A0A9J6EWI5</accession>
<organism evidence="3 4">
    <name type="scientific">Rhipicephalus microplus</name>
    <name type="common">Cattle tick</name>
    <name type="synonym">Boophilus microplus</name>
    <dbReference type="NCBI Taxonomy" id="6941"/>
    <lineage>
        <taxon>Eukaryota</taxon>
        <taxon>Metazoa</taxon>
        <taxon>Ecdysozoa</taxon>
        <taxon>Arthropoda</taxon>
        <taxon>Chelicerata</taxon>
        <taxon>Arachnida</taxon>
        <taxon>Acari</taxon>
        <taxon>Parasitiformes</taxon>
        <taxon>Ixodida</taxon>
        <taxon>Ixodoidea</taxon>
        <taxon>Ixodidae</taxon>
        <taxon>Rhipicephalinae</taxon>
        <taxon>Rhipicephalus</taxon>
        <taxon>Boophilus</taxon>
    </lineage>
</organism>
<sequence>MSEPPQGTSDRSQPQVASDATIAEDSLAMSDRPQSQGASDAVIAVGDRFATFAALEEKMEKFSTANSVQLWKRDARTIETAKKRAGKIASRMSPELKYYHLRYCCIHGGTNFVTSSKGVQKASSF</sequence>
<evidence type="ECO:0000313" key="3">
    <source>
        <dbReference type="EMBL" id="KAH8038617.1"/>
    </source>
</evidence>
<name>A0A9J6EWI5_RHIMP</name>
<dbReference type="Proteomes" id="UP000821866">
    <property type="component" value="Chromosome 1"/>
</dbReference>
<feature type="region of interest" description="Disordered" evidence="1">
    <location>
        <begin position="1"/>
        <end position="39"/>
    </location>
</feature>
<reference evidence="3" key="1">
    <citation type="journal article" date="2020" name="Cell">
        <title>Large-Scale Comparative Analyses of Tick Genomes Elucidate Their Genetic Diversity and Vector Capacities.</title>
        <authorList>
            <consortium name="Tick Genome and Microbiome Consortium (TIGMIC)"/>
            <person name="Jia N."/>
            <person name="Wang J."/>
            <person name="Shi W."/>
            <person name="Du L."/>
            <person name="Sun Y."/>
            <person name="Zhan W."/>
            <person name="Jiang J.F."/>
            <person name="Wang Q."/>
            <person name="Zhang B."/>
            <person name="Ji P."/>
            <person name="Bell-Sakyi L."/>
            <person name="Cui X.M."/>
            <person name="Yuan T.T."/>
            <person name="Jiang B.G."/>
            <person name="Yang W.F."/>
            <person name="Lam T.T."/>
            <person name="Chang Q.C."/>
            <person name="Ding S.J."/>
            <person name="Wang X.J."/>
            <person name="Zhu J.G."/>
            <person name="Ruan X.D."/>
            <person name="Zhao L."/>
            <person name="Wei J.T."/>
            <person name="Ye R.Z."/>
            <person name="Que T.C."/>
            <person name="Du C.H."/>
            <person name="Zhou Y.H."/>
            <person name="Cheng J.X."/>
            <person name="Dai P.F."/>
            <person name="Guo W.B."/>
            <person name="Han X.H."/>
            <person name="Huang E.J."/>
            <person name="Li L.F."/>
            <person name="Wei W."/>
            <person name="Gao Y.C."/>
            <person name="Liu J.Z."/>
            <person name="Shao H.Z."/>
            <person name="Wang X."/>
            <person name="Wang C.C."/>
            <person name="Yang T.C."/>
            <person name="Huo Q.B."/>
            <person name="Li W."/>
            <person name="Chen H.Y."/>
            <person name="Chen S.E."/>
            <person name="Zhou L.G."/>
            <person name="Ni X.B."/>
            <person name="Tian J.H."/>
            <person name="Sheng Y."/>
            <person name="Liu T."/>
            <person name="Pan Y.S."/>
            <person name="Xia L.Y."/>
            <person name="Li J."/>
            <person name="Zhao F."/>
            <person name="Cao W.C."/>
        </authorList>
    </citation>
    <scope>NUCLEOTIDE SEQUENCE</scope>
    <source>
        <strain evidence="3">Rmic-2018</strain>
    </source>
</reference>